<name>A0ABP7AR63_9ACTN</name>
<keyword evidence="3" id="KW-0732">Signal</keyword>
<feature type="signal peptide" evidence="3">
    <location>
        <begin position="1"/>
        <end position="16"/>
    </location>
</feature>
<dbReference type="InterPro" id="IPR013783">
    <property type="entry name" value="Ig-like_fold"/>
</dbReference>
<keyword evidence="5" id="KW-1185">Reference proteome</keyword>
<evidence type="ECO:0000256" key="1">
    <source>
        <dbReference type="SAM" id="MobiDB-lite"/>
    </source>
</evidence>
<evidence type="ECO:0000313" key="5">
    <source>
        <dbReference type="Proteomes" id="UP001501490"/>
    </source>
</evidence>
<keyword evidence="2" id="KW-1133">Transmembrane helix</keyword>
<keyword evidence="2" id="KW-0812">Transmembrane</keyword>
<evidence type="ECO:0000256" key="2">
    <source>
        <dbReference type="SAM" id="Phobius"/>
    </source>
</evidence>
<dbReference type="InterPro" id="IPR008964">
    <property type="entry name" value="Invasin/intimin_cell_adhesion"/>
</dbReference>
<keyword evidence="2" id="KW-0472">Membrane</keyword>
<reference evidence="5" key="1">
    <citation type="journal article" date="2019" name="Int. J. Syst. Evol. Microbiol.">
        <title>The Global Catalogue of Microorganisms (GCM) 10K type strain sequencing project: providing services to taxonomists for standard genome sequencing and annotation.</title>
        <authorList>
            <consortium name="The Broad Institute Genomics Platform"/>
            <consortium name="The Broad Institute Genome Sequencing Center for Infectious Disease"/>
            <person name="Wu L."/>
            <person name="Ma J."/>
        </authorList>
    </citation>
    <scope>NUCLEOTIDE SEQUENCE [LARGE SCALE GENOMIC DNA]</scope>
    <source>
        <strain evidence="5">JCM 16929</strain>
    </source>
</reference>
<dbReference type="SUPFAM" id="SSF49373">
    <property type="entry name" value="Invasin/intimin cell-adhesion fragments"/>
    <property type="match status" value="2"/>
</dbReference>
<evidence type="ECO:0008006" key="6">
    <source>
        <dbReference type="Google" id="ProtNLM"/>
    </source>
</evidence>
<feature type="chain" id="PRO_5046730653" description="Big-1 domain-containing protein" evidence="3">
    <location>
        <begin position="17"/>
        <end position="1022"/>
    </location>
</feature>
<protein>
    <recommendedName>
        <fullName evidence="6">Big-1 domain-containing protein</fullName>
    </recommendedName>
</protein>
<accession>A0ABP7AR63</accession>
<sequence>MVGFCAALLIAAFAIAVSPATQVPARADPPVLQVDVSVESTSNRIGSTVTLSAIVSAAAPGDDVLQNGWAVVFSGTANGGWTSGIVYTADGEAVFQHTSPLIGNESVTARVVNNGCSGADTVSEPIGLSWWFPTISLDRRDSVSVTGGSFTLIASVTHDGVPVEGQQLSFRVDQFYPADRAVVDPYTRTTDARGEASVTWTRAAPSAEAITVEEIGPAIPASSGTSHVWDSFLDPGVSITLDPSGGPPRVGSTVNVAVVSSVDEARAATETLLSYSTANPGAGVASTTTSATGTATLSFVTEQPGPEVVVVGLAGRQGSFSVVLKRWAPRLDLSPGGTDVLGHRSRAFTGQSVEVTAILSHDGGAVAGASLTLAARNATLGNLERAAMTDSVGRASFAPWRWDQVSTDLVTVEEDATIAPAVATTEIVWDPPAGAPIAVDLEARAAVVRVGAEVTLGATPTYPGHLPDEAVPLSNLDVSLRETATGPALATTESGVTSGAIFGESRTTSGTRTFVATVDVPGCGRVMSDPVTVRWAIPELRIEPRDTRSPARAYAEVRARLTLDGKGVADARLDFASHSLQCDLSDLGGSGTTDQDGFASVSLRRDVPTRDRVTVREVGVLQPQSDQTTHTWGVPDPSPLVVDLHQSSADDRVGTTVTLTATVTYDDGEEITPSARVPVRFTGTDSGDAEFDTDDQGRVEYTYARSSARTDHITASTPYGCDRVISNDEDHEWWLPTLSLIPDRATVDIGDTASITAQLTHAGQPLAERSLDLTFDSSAAGESAFGRTATTGPDGRATLSWDRGAAGTETITATESAVVAPRHARAIVTWVRTSEPPSSEPPSSQPPSSQPPISEPPSSQPPTSEPPSSQPPTSAPPSSAPPSSQSPTAKPSEQPPPPTSSRLVTGPEVGRPGGDVQIAGTGCRPGQTVTVRLGSTTLGRTRAAADGTFYLRTSIPDLPLGRYVITSSCGTTIGDKNIDITAPQVNRGLAGIAAAGATTASTFVFFVLLIKGVISFLPKRLG</sequence>
<dbReference type="EMBL" id="BAABAB010000049">
    <property type="protein sequence ID" value="GAA3638709.1"/>
    <property type="molecule type" value="Genomic_DNA"/>
</dbReference>
<dbReference type="Gene3D" id="2.60.40.10">
    <property type="entry name" value="Immunoglobulins"/>
    <property type="match status" value="2"/>
</dbReference>
<evidence type="ECO:0000313" key="4">
    <source>
        <dbReference type="EMBL" id="GAA3638709.1"/>
    </source>
</evidence>
<feature type="compositionally biased region" description="Low complexity" evidence="1">
    <location>
        <begin position="881"/>
        <end position="892"/>
    </location>
</feature>
<proteinExistence type="predicted"/>
<feature type="region of interest" description="Disordered" evidence="1">
    <location>
        <begin position="833"/>
        <end position="923"/>
    </location>
</feature>
<comment type="caution">
    <text evidence="4">The sequence shown here is derived from an EMBL/GenBank/DDBJ whole genome shotgun (WGS) entry which is preliminary data.</text>
</comment>
<evidence type="ECO:0000256" key="3">
    <source>
        <dbReference type="SAM" id="SignalP"/>
    </source>
</evidence>
<gene>
    <name evidence="4" type="ORF">GCM10022236_46400</name>
</gene>
<dbReference type="Proteomes" id="UP001501490">
    <property type="component" value="Unassembled WGS sequence"/>
</dbReference>
<organism evidence="4 5">
    <name type="scientific">Microlunatus ginsengisoli</name>
    <dbReference type="NCBI Taxonomy" id="363863"/>
    <lineage>
        <taxon>Bacteria</taxon>
        <taxon>Bacillati</taxon>
        <taxon>Actinomycetota</taxon>
        <taxon>Actinomycetes</taxon>
        <taxon>Propionibacteriales</taxon>
        <taxon>Propionibacteriaceae</taxon>
        <taxon>Microlunatus</taxon>
    </lineage>
</organism>
<feature type="transmembrane region" description="Helical" evidence="2">
    <location>
        <begin position="988"/>
        <end position="1010"/>
    </location>
</feature>
<feature type="compositionally biased region" description="Pro residues" evidence="1">
    <location>
        <begin position="838"/>
        <end position="880"/>
    </location>
</feature>